<dbReference type="GO" id="GO:0004725">
    <property type="term" value="F:protein tyrosine phosphatase activity"/>
    <property type="evidence" value="ECO:0007669"/>
    <property type="project" value="UniProtKB-EC"/>
</dbReference>
<accession>A0A5B0WMB1</accession>
<feature type="active site" evidence="5">
    <location>
        <position position="19"/>
    </location>
</feature>
<evidence type="ECO:0000256" key="5">
    <source>
        <dbReference type="PIRSR" id="PIRSR617867-1"/>
    </source>
</evidence>
<evidence type="ECO:0000259" key="6">
    <source>
        <dbReference type="SMART" id="SM00226"/>
    </source>
</evidence>
<feature type="domain" description="Phosphotyrosine protein phosphatase I" evidence="6">
    <location>
        <begin position="7"/>
        <end position="156"/>
    </location>
</feature>
<dbReference type="EMBL" id="VTUX01000011">
    <property type="protein sequence ID" value="KAA1188220.1"/>
    <property type="molecule type" value="Genomic_DNA"/>
</dbReference>
<evidence type="ECO:0000256" key="2">
    <source>
        <dbReference type="ARBA" id="ARBA00013064"/>
    </source>
</evidence>
<comment type="caution">
    <text evidence="7">The sequence shown here is derived from an EMBL/GenBank/DDBJ whole genome shotgun (WGS) entry which is preliminary data.</text>
</comment>
<dbReference type="AlphaFoldDB" id="A0A5B0WMB1"/>
<keyword evidence="4" id="KW-0904">Protein phosphatase</keyword>
<dbReference type="PRINTS" id="PR00719">
    <property type="entry name" value="LMWPTPASE"/>
</dbReference>
<protein>
    <recommendedName>
        <fullName evidence="2">protein-tyrosine-phosphatase</fullName>
        <ecNumber evidence="2">3.1.3.48</ecNumber>
    </recommendedName>
</protein>
<dbReference type="Proteomes" id="UP000323708">
    <property type="component" value="Unassembled WGS sequence"/>
</dbReference>
<sequence>MSEKSKTGVLFVCLGNICRSPTAHGVFASMVREQGMQDRVRVDSCGTGDWHIGHPPDKRAAAEAAQRGYDLSSLRARQVQPTDFREFDYILAMDEQNLADLRAMCPTDFSGYLGLFLPFDPAATVAEVPDPYYGGDEGFTRVLDMVEAASAGLLREISGADTPD</sequence>
<comment type="similarity">
    <text evidence="1">Belongs to the low molecular weight phosphotyrosine protein phosphatase family.</text>
</comment>
<feature type="active site" description="Proton donor" evidence="5">
    <location>
        <position position="130"/>
    </location>
</feature>
<evidence type="ECO:0000256" key="3">
    <source>
        <dbReference type="ARBA" id="ARBA00022801"/>
    </source>
</evidence>
<dbReference type="InterPro" id="IPR036196">
    <property type="entry name" value="Ptyr_pPase_sf"/>
</dbReference>
<evidence type="ECO:0000313" key="8">
    <source>
        <dbReference type="Proteomes" id="UP000323708"/>
    </source>
</evidence>
<keyword evidence="3" id="KW-0378">Hydrolase</keyword>
<name>A0A5B0WMB1_9GAMM</name>
<dbReference type="SMART" id="SM00226">
    <property type="entry name" value="LMWPc"/>
    <property type="match status" value="1"/>
</dbReference>
<dbReference type="EC" id="3.1.3.48" evidence="2"/>
<dbReference type="RefSeq" id="WP_149613140.1">
    <property type="nucleotide sequence ID" value="NZ_VTUX01000011.1"/>
</dbReference>
<dbReference type="InterPro" id="IPR023485">
    <property type="entry name" value="Ptyr_pPase"/>
</dbReference>
<dbReference type="PANTHER" id="PTHR11717:SF7">
    <property type="entry name" value="LOW MOLECULAR WEIGHT PHOSPHOTYROSINE PROTEIN PHOSPHATASE"/>
    <property type="match status" value="1"/>
</dbReference>
<dbReference type="Gene3D" id="3.40.50.2300">
    <property type="match status" value="1"/>
</dbReference>
<reference evidence="7 8" key="1">
    <citation type="submission" date="2019-09" db="EMBL/GenBank/DDBJ databases">
        <authorList>
            <person name="Chen X.-Y."/>
        </authorList>
    </citation>
    <scope>NUCLEOTIDE SEQUENCE [LARGE SCALE GENOMIC DNA]</scope>
    <source>
        <strain evidence="7 8">NY5</strain>
    </source>
</reference>
<feature type="active site" description="Nucleophile" evidence="5">
    <location>
        <position position="13"/>
    </location>
</feature>
<evidence type="ECO:0000313" key="7">
    <source>
        <dbReference type="EMBL" id="KAA1188220.1"/>
    </source>
</evidence>
<organism evidence="7 8">
    <name type="scientific">Pseudohalioglobus sediminis</name>
    <dbReference type="NCBI Taxonomy" id="2606449"/>
    <lineage>
        <taxon>Bacteria</taxon>
        <taxon>Pseudomonadati</taxon>
        <taxon>Pseudomonadota</taxon>
        <taxon>Gammaproteobacteria</taxon>
        <taxon>Cellvibrionales</taxon>
        <taxon>Halieaceae</taxon>
        <taxon>Pseudohalioglobus</taxon>
    </lineage>
</organism>
<evidence type="ECO:0000256" key="4">
    <source>
        <dbReference type="ARBA" id="ARBA00022912"/>
    </source>
</evidence>
<dbReference type="FunFam" id="3.40.50.2300:FF:000113">
    <property type="entry name" value="Low molecular weight protein-tyrosine-phosphatase"/>
    <property type="match status" value="1"/>
</dbReference>
<proteinExistence type="inferred from homology"/>
<dbReference type="InterPro" id="IPR017867">
    <property type="entry name" value="Tyr_phospatase_low_mol_wt"/>
</dbReference>
<dbReference type="InterPro" id="IPR050438">
    <property type="entry name" value="LMW_PTPase"/>
</dbReference>
<dbReference type="SUPFAM" id="SSF52788">
    <property type="entry name" value="Phosphotyrosine protein phosphatases I"/>
    <property type="match status" value="1"/>
</dbReference>
<dbReference type="CDD" id="cd16343">
    <property type="entry name" value="LMWPTP"/>
    <property type="match status" value="1"/>
</dbReference>
<keyword evidence="8" id="KW-1185">Reference proteome</keyword>
<dbReference type="PANTHER" id="PTHR11717">
    <property type="entry name" value="LOW MOLECULAR WEIGHT PROTEIN TYROSINE PHOSPHATASE"/>
    <property type="match status" value="1"/>
</dbReference>
<evidence type="ECO:0000256" key="1">
    <source>
        <dbReference type="ARBA" id="ARBA00011063"/>
    </source>
</evidence>
<gene>
    <name evidence="7" type="ORF">F0M18_19520</name>
</gene>
<dbReference type="Pfam" id="PF01451">
    <property type="entry name" value="LMWPc"/>
    <property type="match status" value="1"/>
</dbReference>